<accession>A0A382ZF67</accession>
<gene>
    <name evidence="1" type="ORF">METZ01_LOCUS446182</name>
</gene>
<proteinExistence type="predicted"/>
<sequence>MTKKPRRSLFEELNSMAISKNEPERFVEQKGEHIISGAINLIEFIHREFDESVAVDLTKRLVNSIRTGDMRKFKRGITHAKRKNDI</sequence>
<protein>
    <submittedName>
        <fullName evidence="1">Uncharacterized protein</fullName>
    </submittedName>
</protein>
<name>A0A382ZF67_9ZZZZ</name>
<organism evidence="1">
    <name type="scientific">marine metagenome</name>
    <dbReference type="NCBI Taxonomy" id="408172"/>
    <lineage>
        <taxon>unclassified sequences</taxon>
        <taxon>metagenomes</taxon>
        <taxon>ecological metagenomes</taxon>
    </lineage>
</organism>
<dbReference type="EMBL" id="UINC01182874">
    <property type="protein sequence ID" value="SVD93328.1"/>
    <property type="molecule type" value="Genomic_DNA"/>
</dbReference>
<evidence type="ECO:0000313" key="1">
    <source>
        <dbReference type="EMBL" id="SVD93328.1"/>
    </source>
</evidence>
<reference evidence="1" key="1">
    <citation type="submission" date="2018-05" db="EMBL/GenBank/DDBJ databases">
        <authorList>
            <person name="Lanie J.A."/>
            <person name="Ng W.-L."/>
            <person name="Kazmierczak K.M."/>
            <person name="Andrzejewski T.M."/>
            <person name="Davidsen T.M."/>
            <person name="Wayne K.J."/>
            <person name="Tettelin H."/>
            <person name="Glass J.I."/>
            <person name="Rusch D."/>
            <person name="Podicherti R."/>
            <person name="Tsui H.-C.T."/>
            <person name="Winkler M.E."/>
        </authorList>
    </citation>
    <scope>NUCLEOTIDE SEQUENCE</scope>
</reference>
<dbReference type="AlphaFoldDB" id="A0A382ZF67"/>